<gene>
    <name evidence="2" type="primary">umuC_12</name>
    <name evidence="2" type="ORF">SDC9_103675</name>
</gene>
<evidence type="ECO:0000259" key="1">
    <source>
        <dbReference type="Pfam" id="PF13438"/>
    </source>
</evidence>
<organism evidence="2">
    <name type="scientific">bioreactor metagenome</name>
    <dbReference type="NCBI Taxonomy" id="1076179"/>
    <lineage>
        <taxon>unclassified sequences</taxon>
        <taxon>metagenomes</taxon>
        <taxon>ecological metagenomes</taxon>
    </lineage>
</organism>
<sequence>MVGKIIIFFYTNPFRENVTKDYRSIVIPLDLPSDNTLELVKITCRSVIPYLKQGCGYKKAGVIFSSISRKEQTPGVLFDSRDREKSDRLMKCLDSVNSRYGRETLITATQGPEKILYNMGHLSPKYTTNWDDIIKVVL</sequence>
<accession>A0A645AUU0</accession>
<dbReference type="InterPro" id="IPR025188">
    <property type="entry name" value="DUF4113"/>
</dbReference>
<proteinExistence type="predicted"/>
<protein>
    <submittedName>
        <fullName evidence="2">Protein UmuC</fullName>
    </submittedName>
</protein>
<dbReference type="EMBL" id="VSSQ01015964">
    <property type="protein sequence ID" value="MPM56859.1"/>
    <property type="molecule type" value="Genomic_DNA"/>
</dbReference>
<feature type="domain" description="DUF4113" evidence="1">
    <location>
        <begin position="87"/>
        <end position="136"/>
    </location>
</feature>
<reference evidence="2" key="1">
    <citation type="submission" date="2019-08" db="EMBL/GenBank/DDBJ databases">
        <authorList>
            <person name="Kucharzyk K."/>
            <person name="Murdoch R.W."/>
            <person name="Higgins S."/>
            <person name="Loffler F."/>
        </authorList>
    </citation>
    <scope>NUCLEOTIDE SEQUENCE</scope>
</reference>
<evidence type="ECO:0000313" key="2">
    <source>
        <dbReference type="EMBL" id="MPM56859.1"/>
    </source>
</evidence>
<dbReference type="AlphaFoldDB" id="A0A645AUU0"/>
<name>A0A645AUU0_9ZZZZ</name>
<comment type="caution">
    <text evidence="2">The sequence shown here is derived from an EMBL/GenBank/DDBJ whole genome shotgun (WGS) entry which is preliminary data.</text>
</comment>
<dbReference type="Pfam" id="PF13438">
    <property type="entry name" value="DUF4113"/>
    <property type="match status" value="1"/>
</dbReference>